<reference evidence="2 3" key="2">
    <citation type="journal article" date="2017" name="Sci. Rep.">
        <title>Ant-infecting Ophiocordyceps genomes reveal a high diversity of potential behavioral manipulation genes and a possible major role for enterotoxins.</title>
        <authorList>
            <person name="de Bekker C."/>
            <person name="Ohm R.A."/>
            <person name="Evans H.C."/>
            <person name="Brachmann A."/>
            <person name="Hughes D.P."/>
        </authorList>
    </citation>
    <scope>NUCLEOTIDE SEQUENCE [LARGE SCALE GENOMIC DNA]</scope>
    <source>
        <strain evidence="2 3">SC16a</strain>
    </source>
</reference>
<protein>
    <submittedName>
        <fullName evidence="2">Uncharacterized protein</fullName>
    </submittedName>
</protein>
<evidence type="ECO:0000313" key="3">
    <source>
        <dbReference type="Proteomes" id="UP000037136"/>
    </source>
</evidence>
<reference evidence="2 3" key="1">
    <citation type="journal article" date="2015" name="BMC Genomics">
        <title>Gene expression during zombie ant biting behavior reflects the complexity underlying fungal parasitic behavioral manipulation.</title>
        <authorList>
            <person name="de Bekker C."/>
            <person name="Ohm R.A."/>
            <person name="Loreto R.G."/>
            <person name="Sebastian A."/>
            <person name="Albert I."/>
            <person name="Merrow M."/>
            <person name="Brachmann A."/>
            <person name="Hughes D.P."/>
        </authorList>
    </citation>
    <scope>NUCLEOTIDE SEQUENCE [LARGE SCALE GENOMIC DNA]</scope>
    <source>
        <strain evidence="2 3">SC16a</strain>
    </source>
</reference>
<gene>
    <name evidence="2" type="ORF">XA68_13655</name>
</gene>
<evidence type="ECO:0000313" key="2">
    <source>
        <dbReference type="EMBL" id="PFH62429.1"/>
    </source>
</evidence>
<comment type="caution">
    <text evidence="2">The sequence shown here is derived from an EMBL/GenBank/DDBJ whole genome shotgun (WGS) entry which is preliminary data.</text>
</comment>
<accession>A0A2A9PM34</accession>
<feature type="region of interest" description="Disordered" evidence="1">
    <location>
        <begin position="43"/>
        <end position="82"/>
    </location>
</feature>
<dbReference type="PROSITE" id="PS51257">
    <property type="entry name" value="PROKAR_LIPOPROTEIN"/>
    <property type="match status" value="1"/>
</dbReference>
<dbReference type="Proteomes" id="UP000037136">
    <property type="component" value="Unassembled WGS sequence"/>
</dbReference>
<dbReference type="EMBL" id="LAZP02000029">
    <property type="protein sequence ID" value="PFH62429.1"/>
    <property type="molecule type" value="Genomic_DNA"/>
</dbReference>
<keyword evidence="3" id="KW-1185">Reference proteome</keyword>
<proteinExistence type="predicted"/>
<name>A0A2A9PM34_OPHUN</name>
<dbReference type="AlphaFoldDB" id="A0A2A9PM34"/>
<evidence type="ECO:0000256" key="1">
    <source>
        <dbReference type="SAM" id="MobiDB-lite"/>
    </source>
</evidence>
<feature type="compositionally biased region" description="Basic and acidic residues" evidence="1">
    <location>
        <begin position="43"/>
        <end position="63"/>
    </location>
</feature>
<organism evidence="2 3">
    <name type="scientific">Ophiocordyceps unilateralis</name>
    <name type="common">Zombie-ant fungus</name>
    <name type="synonym">Torrubia unilateralis</name>
    <dbReference type="NCBI Taxonomy" id="268505"/>
    <lineage>
        <taxon>Eukaryota</taxon>
        <taxon>Fungi</taxon>
        <taxon>Dikarya</taxon>
        <taxon>Ascomycota</taxon>
        <taxon>Pezizomycotina</taxon>
        <taxon>Sordariomycetes</taxon>
        <taxon>Hypocreomycetidae</taxon>
        <taxon>Hypocreales</taxon>
        <taxon>Ophiocordycipitaceae</taxon>
        <taxon>Ophiocordyceps</taxon>
    </lineage>
</organism>
<dbReference type="OrthoDB" id="4843574at2759"/>
<sequence length="82" mass="9129">MPSSRPSWFARHCKPPPPLGASSACPCATCFNLPEPVPEPRRMAAGSVERRWASSQRRSVDGRDTDDDDNTYTTAHIEWVSK</sequence>